<evidence type="ECO:0000256" key="2">
    <source>
        <dbReference type="ARBA" id="ARBA00022485"/>
    </source>
</evidence>
<organism evidence="9 10">
    <name type="scientific">Nanoarchaeum equitans (strain Kin4-M)</name>
    <dbReference type="NCBI Taxonomy" id="228908"/>
    <lineage>
        <taxon>Archaea</taxon>
        <taxon>Nanobdellota</taxon>
        <taxon>Candidatus Nanoarchaeia</taxon>
        <taxon>Nanoarchaeales</taxon>
        <taxon>Nanoarchaeaceae</taxon>
        <taxon>Nanoarchaeum</taxon>
    </lineage>
</organism>
<dbReference type="HOGENOM" id="CLU_701352_0_0_2"/>
<dbReference type="GO" id="GO:0051539">
    <property type="term" value="F:4 iron, 4 sulfur cluster binding"/>
    <property type="evidence" value="ECO:0007669"/>
    <property type="project" value="UniProtKB-KW"/>
</dbReference>
<dbReference type="AlphaFoldDB" id="Q74N22"/>
<dbReference type="BioCyc" id="NEQU228908:GJB6-423-MONOMER"/>
<reference evidence="9 10" key="1">
    <citation type="journal article" date="2003" name="Proc. Natl. Acad. Sci. U.S.A.">
        <title>The genome of Nanoarchaeum equitans: insights into early archaeal evolution and derived parasitism.</title>
        <authorList>
            <person name="Waters E."/>
            <person name="Hohn M.J."/>
            <person name="Ahel I."/>
            <person name="Graham D.E."/>
            <person name="Adams M.D."/>
            <person name="Barnstead M."/>
            <person name="Beeson K.Y."/>
            <person name="Bibbs L."/>
            <person name="Bolanos R."/>
            <person name="Keller M."/>
            <person name="Kretz K."/>
            <person name="Lin X."/>
            <person name="Mathur E."/>
            <person name="Ni J."/>
            <person name="Podar M."/>
            <person name="Richardson T."/>
            <person name="Sutton G.G."/>
            <person name="Simon M."/>
            <person name="Soll D."/>
            <person name="Stetter K.O."/>
            <person name="Short J.M."/>
            <person name="Noordewier M."/>
        </authorList>
    </citation>
    <scope>NUCLEOTIDE SEQUENCE [LARGE SCALE GENOMIC DNA]</scope>
    <source>
        <strain evidence="9 10">Kin4-M</strain>
    </source>
</reference>
<protein>
    <submittedName>
        <fullName evidence="9">NEQ395</fullName>
    </submittedName>
</protein>
<dbReference type="SUPFAM" id="SSF56747">
    <property type="entry name" value="Prim-pol domain"/>
    <property type="match status" value="1"/>
</dbReference>
<evidence type="ECO:0000256" key="4">
    <source>
        <dbReference type="ARBA" id="ARBA00022705"/>
    </source>
</evidence>
<dbReference type="Pfam" id="PF04104">
    <property type="entry name" value="DNA_primase_lrg"/>
    <property type="match status" value="1"/>
</dbReference>
<dbReference type="EnsemblBacteria" id="AAR39242">
    <property type="protein sequence ID" value="AAR39242"/>
    <property type="gene ID" value="NEQ395"/>
</dbReference>
<evidence type="ECO:0000313" key="9">
    <source>
        <dbReference type="EMBL" id="AAR39242.1"/>
    </source>
</evidence>
<keyword evidence="7" id="KW-0411">Iron-sulfur</keyword>
<proteinExistence type="predicted"/>
<keyword evidence="5" id="KW-0479">Metal-binding</keyword>
<dbReference type="EMBL" id="AE017199">
    <property type="protein sequence ID" value="AAR39242.1"/>
    <property type="molecule type" value="Genomic_DNA"/>
</dbReference>
<gene>
    <name evidence="9" type="ordered locus">NEQ395</name>
</gene>
<dbReference type="GO" id="GO:1990077">
    <property type="term" value="C:primosome complex"/>
    <property type="evidence" value="ECO:0007669"/>
    <property type="project" value="UniProtKB-KW"/>
</dbReference>
<dbReference type="GO" id="GO:0006269">
    <property type="term" value="P:DNA replication, synthesis of primer"/>
    <property type="evidence" value="ECO:0007669"/>
    <property type="project" value="UniProtKB-KW"/>
</dbReference>
<dbReference type="InterPro" id="IPR002755">
    <property type="entry name" value="DNA_primase_S"/>
</dbReference>
<dbReference type="GO" id="GO:0003899">
    <property type="term" value="F:DNA-directed RNA polymerase activity"/>
    <property type="evidence" value="ECO:0007669"/>
    <property type="project" value="InterPro"/>
</dbReference>
<dbReference type="Gene3D" id="3.90.920.10">
    <property type="entry name" value="DNA primase, PRIM domain"/>
    <property type="match status" value="1"/>
</dbReference>
<keyword evidence="6" id="KW-0408">Iron</keyword>
<dbReference type="GO" id="GO:0046872">
    <property type="term" value="F:metal ion binding"/>
    <property type="evidence" value="ECO:0007669"/>
    <property type="project" value="UniProtKB-KW"/>
</dbReference>
<keyword evidence="4" id="KW-0235">DNA replication</keyword>
<evidence type="ECO:0000256" key="5">
    <source>
        <dbReference type="ARBA" id="ARBA00022723"/>
    </source>
</evidence>
<keyword evidence="10" id="KW-1185">Reference proteome</keyword>
<comment type="cofactor">
    <cofactor evidence="1">
        <name>[4Fe-4S] cluster</name>
        <dbReference type="ChEBI" id="CHEBI:49883"/>
    </cofactor>
</comment>
<accession>Q74N22</accession>
<sequence length="393" mass="46805">MDRIEYYKKVAPYIIKFFENREVGILYQKNKSFFRRPVIIEYEQDLLLEVKKGAMSFHISLERWKDPSLLGKANEKELRIGWDLVFDIDTQDIDISKVIAKQIDIYLTNKGIPHFIKYSGNKGFHIIVPWEAFPKEIVFDGELIELKDRFPDLARLLLYYTITRVKEKIKNDLEPLLEETGKDANELIENFIVDMVVISKRHLYRAPYSLNEKTGLASIPVKDISNFEPLLASPELVEPVDWDFNVKESKSLEQFIKDALVFDKYQKEEKWEKIKEIKRKPKTNRIAPCIQNILKGLKDGRKRAVFILINYFRRKGYSWDEIKRILMEWNQRNDPPLRERYIEYQIEWHMRKESEGVQYLPPNCDRTEYYKDMGVCERGKNPECDNTKNPLSF</sequence>
<evidence type="ECO:0000259" key="8">
    <source>
        <dbReference type="Pfam" id="PF04104"/>
    </source>
</evidence>
<evidence type="ECO:0000256" key="7">
    <source>
        <dbReference type="ARBA" id="ARBA00023014"/>
    </source>
</evidence>
<name>Q74N22_NANEQ</name>
<dbReference type="InterPro" id="IPR058560">
    <property type="entry name" value="DNA_primase_C"/>
</dbReference>
<keyword evidence="3" id="KW-0639">Primosome</keyword>
<evidence type="ECO:0000256" key="3">
    <source>
        <dbReference type="ARBA" id="ARBA00022515"/>
    </source>
</evidence>
<keyword evidence="2" id="KW-0004">4Fe-4S</keyword>
<dbReference type="Pfam" id="PF01896">
    <property type="entry name" value="DNA_primase_S"/>
    <property type="match status" value="1"/>
</dbReference>
<evidence type="ECO:0000256" key="1">
    <source>
        <dbReference type="ARBA" id="ARBA00001966"/>
    </source>
</evidence>
<evidence type="ECO:0000256" key="6">
    <source>
        <dbReference type="ARBA" id="ARBA00023004"/>
    </source>
</evidence>
<dbReference type="KEGG" id="neq:NEQ395"/>
<dbReference type="STRING" id="228908.NEQ395"/>
<evidence type="ECO:0000313" key="10">
    <source>
        <dbReference type="Proteomes" id="UP000000578"/>
    </source>
</evidence>
<dbReference type="Proteomes" id="UP000000578">
    <property type="component" value="Chromosome"/>
</dbReference>
<feature type="domain" description="DNA primase large subunit C-terminal" evidence="8">
    <location>
        <begin position="283"/>
        <end position="367"/>
    </location>
</feature>